<organism evidence="1 2">
    <name type="scientific">Oesophagostomum dentatum</name>
    <name type="common">Nodular worm</name>
    <dbReference type="NCBI Taxonomy" id="61180"/>
    <lineage>
        <taxon>Eukaryota</taxon>
        <taxon>Metazoa</taxon>
        <taxon>Ecdysozoa</taxon>
        <taxon>Nematoda</taxon>
        <taxon>Chromadorea</taxon>
        <taxon>Rhabditida</taxon>
        <taxon>Rhabditina</taxon>
        <taxon>Rhabditomorpha</taxon>
        <taxon>Strongyloidea</taxon>
        <taxon>Strongylidae</taxon>
        <taxon>Oesophagostomum</taxon>
    </lineage>
</organism>
<dbReference type="GO" id="GO:0007165">
    <property type="term" value="P:signal transduction"/>
    <property type="evidence" value="ECO:0007669"/>
    <property type="project" value="InterPro"/>
</dbReference>
<dbReference type="AlphaFoldDB" id="A0A0B1TTZ1"/>
<dbReference type="Proteomes" id="UP000053660">
    <property type="component" value="Unassembled WGS sequence"/>
</dbReference>
<dbReference type="Gene3D" id="1.10.400.10">
    <property type="entry name" value="GI Alpha 1, domain 2-like"/>
    <property type="match status" value="1"/>
</dbReference>
<dbReference type="InterPro" id="IPR011025">
    <property type="entry name" value="GproteinA_insert"/>
</dbReference>
<evidence type="ECO:0000313" key="1">
    <source>
        <dbReference type="EMBL" id="KHJ99307.1"/>
    </source>
</evidence>
<dbReference type="SUPFAM" id="SSF47895">
    <property type="entry name" value="Transducin (alpha subunit), insertion domain"/>
    <property type="match status" value="1"/>
</dbReference>
<sequence length="174" mass="20675">MEFHYIFFLKQAYDSDWNVINKDNIFSEEEMMQFRKVIRNNITSAVYNLIKVIIIVPFCVNNRVPRKEGLQQAEQWGRPCQAVESAAKIVNIVERKENQGFSQFNMYVDPEISTDLVQVLKDSNIQYTLADHDRMDQRKWHIEDGTLRFLQEDQVTRIFDDEQQLTTIDIVHSR</sequence>
<reference evidence="1 2" key="1">
    <citation type="submission" date="2014-03" db="EMBL/GenBank/DDBJ databases">
        <title>Draft genome of the hookworm Oesophagostomum dentatum.</title>
        <authorList>
            <person name="Mitreva M."/>
        </authorList>
    </citation>
    <scope>NUCLEOTIDE SEQUENCE [LARGE SCALE GENOMIC DNA]</scope>
    <source>
        <strain evidence="1 2">OD-Hann</strain>
    </source>
</reference>
<name>A0A0B1TTZ1_OESDE</name>
<gene>
    <name evidence="1" type="ORF">OESDEN_00687</name>
</gene>
<evidence type="ECO:0000313" key="2">
    <source>
        <dbReference type="Proteomes" id="UP000053660"/>
    </source>
</evidence>
<protein>
    <submittedName>
        <fullName evidence="1">Uncharacterized protein</fullName>
    </submittedName>
</protein>
<accession>A0A0B1TTZ1</accession>
<keyword evidence="2" id="KW-1185">Reference proteome</keyword>
<feature type="non-terminal residue" evidence="1">
    <location>
        <position position="174"/>
    </location>
</feature>
<dbReference type="OrthoDB" id="5788414at2759"/>
<dbReference type="EMBL" id="KN549227">
    <property type="protein sequence ID" value="KHJ99307.1"/>
    <property type="molecule type" value="Genomic_DNA"/>
</dbReference>
<proteinExistence type="predicted"/>